<proteinExistence type="predicted"/>
<evidence type="ECO:0000259" key="1">
    <source>
        <dbReference type="PROSITE" id="PS50222"/>
    </source>
</evidence>
<feature type="domain" description="EF-hand" evidence="1">
    <location>
        <begin position="2"/>
        <end position="37"/>
    </location>
</feature>
<feature type="domain" description="EF-hand" evidence="1">
    <location>
        <begin position="41"/>
        <end position="76"/>
    </location>
</feature>
<dbReference type="GO" id="GO:0005509">
    <property type="term" value="F:calcium ion binding"/>
    <property type="evidence" value="ECO:0007669"/>
    <property type="project" value="InterPro"/>
</dbReference>
<dbReference type="Gene3D" id="1.10.238.10">
    <property type="entry name" value="EF-hand"/>
    <property type="match status" value="1"/>
</dbReference>
<dbReference type="SUPFAM" id="SSF47473">
    <property type="entry name" value="EF-hand"/>
    <property type="match status" value="1"/>
</dbReference>
<reference evidence="2 3" key="1">
    <citation type="submission" date="2017-06" db="EMBL/GenBank/DDBJ databases">
        <title>Genome sequencing of cyanobaciteial culture collection at National Institute for Environmental Studies (NIES).</title>
        <authorList>
            <person name="Hirose Y."/>
            <person name="Shimura Y."/>
            <person name="Fujisawa T."/>
            <person name="Nakamura Y."/>
            <person name="Kawachi M."/>
        </authorList>
    </citation>
    <scope>NUCLEOTIDE SEQUENCE [LARGE SCALE GENOMIC DNA]</scope>
    <source>
        <strain evidence="2 3">NIES-23</strain>
    </source>
</reference>
<dbReference type="Proteomes" id="UP000217507">
    <property type="component" value="Chromosome"/>
</dbReference>
<accession>A0A1Z4KSV4</accession>
<evidence type="ECO:0000313" key="3">
    <source>
        <dbReference type="Proteomes" id="UP000217507"/>
    </source>
</evidence>
<dbReference type="InterPro" id="IPR002048">
    <property type="entry name" value="EF_hand_dom"/>
</dbReference>
<organism evidence="2 3">
    <name type="scientific">Trichormus variabilis NIES-23</name>
    <dbReference type="NCBI Taxonomy" id="1973479"/>
    <lineage>
        <taxon>Bacteria</taxon>
        <taxon>Bacillati</taxon>
        <taxon>Cyanobacteriota</taxon>
        <taxon>Cyanophyceae</taxon>
        <taxon>Nostocales</taxon>
        <taxon>Nostocaceae</taxon>
        <taxon>Trichormus</taxon>
    </lineage>
</organism>
<sequence length="77" mass="8493">MATEQELQSLFNTLDRDQDGKISINELFLSPGLSAVISSETNTNSPQELLVQYDSDQDGSITFEELKKAVKKASNLT</sequence>
<dbReference type="Pfam" id="PF13833">
    <property type="entry name" value="EF-hand_8"/>
    <property type="match status" value="1"/>
</dbReference>
<dbReference type="InterPro" id="IPR011992">
    <property type="entry name" value="EF-hand-dom_pair"/>
</dbReference>
<dbReference type="Pfam" id="PF00036">
    <property type="entry name" value="EF-hand_1"/>
    <property type="match status" value="1"/>
</dbReference>
<dbReference type="PROSITE" id="PS00018">
    <property type="entry name" value="EF_HAND_1"/>
    <property type="match status" value="2"/>
</dbReference>
<name>A0A1Z4KSV4_ANAVA</name>
<dbReference type="CDD" id="cd00051">
    <property type="entry name" value="EFh"/>
    <property type="match status" value="1"/>
</dbReference>
<evidence type="ECO:0000313" key="2">
    <source>
        <dbReference type="EMBL" id="BAY72105.1"/>
    </source>
</evidence>
<dbReference type="SMART" id="SM00054">
    <property type="entry name" value="EFh"/>
    <property type="match status" value="2"/>
</dbReference>
<dbReference type="AlphaFoldDB" id="A0A1Z4KSV4"/>
<dbReference type="EMBL" id="AP018216">
    <property type="protein sequence ID" value="BAY72105.1"/>
    <property type="molecule type" value="Genomic_DNA"/>
</dbReference>
<gene>
    <name evidence="2" type="ORF">NIES23_49290</name>
</gene>
<protein>
    <recommendedName>
        <fullName evidence="1">EF-hand domain-containing protein</fullName>
    </recommendedName>
</protein>
<dbReference type="InterPro" id="IPR018247">
    <property type="entry name" value="EF_Hand_1_Ca_BS"/>
</dbReference>
<dbReference type="PROSITE" id="PS50222">
    <property type="entry name" value="EF_HAND_2"/>
    <property type="match status" value="2"/>
</dbReference>
<dbReference type="SMR" id="A0A1Z4KSV4"/>